<protein>
    <submittedName>
        <fullName evidence="1">Uncharacterized protein</fullName>
    </submittedName>
</protein>
<keyword evidence="2" id="KW-1185">Reference proteome</keyword>
<dbReference type="EMBL" id="CP001135">
    <property type="protein sequence ID" value="ACY85896.1"/>
    <property type="molecule type" value="Genomic_DNA"/>
</dbReference>
<organism evidence="1 2">
    <name type="scientific">Edwardsiella piscicida</name>
    <dbReference type="NCBI Taxonomy" id="1263550"/>
    <lineage>
        <taxon>Bacteria</taxon>
        <taxon>Pseudomonadati</taxon>
        <taxon>Pseudomonadota</taxon>
        <taxon>Gammaproteobacteria</taxon>
        <taxon>Enterobacterales</taxon>
        <taxon>Hafniaceae</taxon>
        <taxon>Edwardsiella</taxon>
    </lineage>
</organism>
<evidence type="ECO:0000313" key="2">
    <source>
        <dbReference type="Proteomes" id="UP000002634"/>
    </source>
</evidence>
<name>A0AAU8P654_EDWPI</name>
<dbReference type="KEGG" id="etr:ETAE_3063"/>
<dbReference type="AlphaFoldDB" id="A0AAU8P654"/>
<accession>A0AAU8P654</accession>
<sequence length="154" mass="17811">MDQSWKAEAEEAKRSGWSKNVFTPRHGERPSLIVKNFHVKLTHQRKLDNKAGGAVKSAYTFPEFIVTYCARRNGRNLQTSKHYRIDKLGLTEAFQKACAFYAEIYQLDDAQRQELDSLKPSLELFTGILYQQLCQKFGQEKIPSPEEILAMLRQ</sequence>
<evidence type="ECO:0000313" key="1">
    <source>
        <dbReference type="EMBL" id="ACY85896.1"/>
    </source>
</evidence>
<proteinExistence type="predicted"/>
<reference evidence="1 2" key="1">
    <citation type="journal article" date="2009" name="PLoS ONE">
        <title>Genome sequence of the versatile fish pathogen Edwardsiella tarda provides insights into its adaptation to broad host ranges and intracellular niches.</title>
        <authorList>
            <person name="Wang Q."/>
            <person name="Yang M."/>
            <person name="Xiao J."/>
            <person name="Wu H."/>
            <person name="Wang X."/>
            <person name="Lv Y."/>
            <person name="Xu L."/>
            <person name="Zheng H."/>
            <person name="Wang S."/>
            <person name="Zhao G."/>
            <person name="Liu Q."/>
            <person name="Zhang Y."/>
        </authorList>
    </citation>
    <scope>NUCLEOTIDE SEQUENCE [LARGE SCALE GENOMIC DNA]</scope>
    <source>
        <strain evidence="2">EIB202 / CCTCC M208068</strain>
    </source>
</reference>
<dbReference type="Proteomes" id="UP000002634">
    <property type="component" value="Chromosome"/>
</dbReference>
<gene>
    <name evidence="1" type="ordered locus">ETAE_3063</name>
</gene>